<dbReference type="InterPro" id="IPR012337">
    <property type="entry name" value="RNaseH-like_sf"/>
</dbReference>
<dbReference type="GO" id="GO:0006281">
    <property type="term" value="P:DNA repair"/>
    <property type="evidence" value="ECO:0007669"/>
    <property type="project" value="InterPro"/>
</dbReference>
<dbReference type="PROSITE" id="PS51785">
    <property type="entry name" value="EXOI_C"/>
    <property type="match status" value="1"/>
</dbReference>
<feature type="domain" description="ExoI C-terminal" evidence="4">
    <location>
        <begin position="332"/>
        <end position="455"/>
    </location>
</feature>
<dbReference type="InterPro" id="IPR058561">
    <property type="entry name" value="Exonuc_1_C"/>
</dbReference>
<gene>
    <name evidence="5" type="ORF">GRI68_05490</name>
</gene>
<keyword evidence="1" id="KW-0540">Nuclease</keyword>
<keyword evidence="2" id="KW-0378">Hydrolase</keyword>
<keyword evidence="3" id="KW-0269">Exonuclease</keyword>
<name>A0A6I4U3Y4_9SPHN</name>
<protein>
    <recommendedName>
        <fullName evidence="4">ExoI C-terminal domain-containing protein</fullName>
    </recommendedName>
</protein>
<comment type="caution">
    <text evidence="5">The sequence shown here is derived from an EMBL/GenBank/DDBJ whole genome shotgun (WGS) entry which is preliminary data.</text>
</comment>
<accession>A0A6I4U3Y4</accession>
<dbReference type="Gene3D" id="3.30.420.10">
    <property type="entry name" value="Ribonuclease H-like superfamily/Ribonuclease H"/>
    <property type="match status" value="1"/>
</dbReference>
<dbReference type="OrthoDB" id="9763470at2"/>
<reference evidence="5 6" key="1">
    <citation type="submission" date="2019-12" db="EMBL/GenBank/DDBJ databases">
        <title>Genomic-based taxomic classification of the family Erythrobacteraceae.</title>
        <authorList>
            <person name="Xu L."/>
        </authorList>
    </citation>
    <scope>NUCLEOTIDE SEQUENCE [LARGE SCALE GENOMIC DNA]</scope>
    <source>
        <strain evidence="5 6">LMG 29519</strain>
    </source>
</reference>
<dbReference type="GO" id="GO:0008310">
    <property type="term" value="F:single-stranded DNA 3'-5' DNA exonuclease activity"/>
    <property type="evidence" value="ECO:0007669"/>
    <property type="project" value="UniProtKB-EC"/>
</dbReference>
<evidence type="ECO:0000256" key="1">
    <source>
        <dbReference type="ARBA" id="ARBA00022722"/>
    </source>
</evidence>
<evidence type="ECO:0000256" key="2">
    <source>
        <dbReference type="ARBA" id="ARBA00022801"/>
    </source>
</evidence>
<proteinExistence type="predicted"/>
<dbReference type="Proteomes" id="UP000429229">
    <property type="component" value="Unassembled WGS sequence"/>
</dbReference>
<sequence length="455" mass="51039">MYIFYDLETTGTDVVFDQILQFGAVLVDENLIERDRIECRCRLLPWVVPSPSALLVTSTNVRLLDDPSLPDFFTMMQNVAKRLEQWGAAIFVGYNSMRFDEPLLQRAFWQALLPPYVTVTGGNSRFDLLPLIRAASLLRPGFFTVPRRETGKASFKLDALAPANGFTAHHAHDALGDVEATLFLAKKLKTGLPELWEPLASRTSKASVTSLLAPESPIFFLDHGATSTFASFMRIDRALSRQSHAILARLEFDWAGAGKPSKDNSTKMRKALRRIPLNKAPVLLTSQEIQLLSHLAPSTEELEQAAFLSSNPEHCLALAELMEPLETAQTGEEAQLEEMIFEDFATPHDANLMTQFHRSSFSQKSVVAQSFDDLRFRRLAIRMLFVQHPSSLGDRDKLNIRSGISNRLEGDPEGKHRYRSISDALRELNAASQSFASHQTDPIRDWLANRTAVTR</sequence>
<dbReference type="AlphaFoldDB" id="A0A6I4U3Y4"/>
<dbReference type="SUPFAM" id="SSF53098">
    <property type="entry name" value="Ribonuclease H-like"/>
    <property type="match status" value="1"/>
</dbReference>
<evidence type="ECO:0000256" key="3">
    <source>
        <dbReference type="ARBA" id="ARBA00022839"/>
    </source>
</evidence>
<evidence type="ECO:0000313" key="5">
    <source>
        <dbReference type="EMBL" id="MXP09625.1"/>
    </source>
</evidence>
<dbReference type="SMART" id="SM00479">
    <property type="entry name" value="EXOIII"/>
    <property type="match status" value="1"/>
</dbReference>
<dbReference type="GO" id="GO:0003676">
    <property type="term" value="F:nucleic acid binding"/>
    <property type="evidence" value="ECO:0007669"/>
    <property type="project" value="InterPro"/>
</dbReference>
<dbReference type="RefSeq" id="WP_160616304.1">
    <property type="nucleotide sequence ID" value="NZ_WTYR01000001.1"/>
</dbReference>
<keyword evidence="6" id="KW-1185">Reference proteome</keyword>
<evidence type="ECO:0000259" key="4">
    <source>
        <dbReference type="PROSITE" id="PS51785"/>
    </source>
</evidence>
<dbReference type="PANTHER" id="PTHR30231:SF4">
    <property type="entry name" value="PROTEIN NEN2"/>
    <property type="match status" value="1"/>
</dbReference>
<organism evidence="5 6">
    <name type="scientific">Alteriqipengyuania halimionae</name>
    <dbReference type="NCBI Taxonomy" id="1926630"/>
    <lineage>
        <taxon>Bacteria</taxon>
        <taxon>Pseudomonadati</taxon>
        <taxon>Pseudomonadota</taxon>
        <taxon>Alphaproteobacteria</taxon>
        <taxon>Sphingomonadales</taxon>
        <taxon>Erythrobacteraceae</taxon>
        <taxon>Alteriqipengyuania</taxon>
    </lineage>
</organism>
<dbReference type="Pfam" id="PF00929">
    <property type="entry name" value="RNase_T"/>
    <property type="match status" value="1"/>
</dbReference>
<dbReference type="InterPro" id="IPR036397">
    <property type="entry name" value="RNaseH_sf"/>
</dbReference>
<dbReference type="InterPro" id="IPR013520">
    <property type="entry name" value="Ribonucl_H"/>
</dbReference>
<dbReference type="EMBL" id="WTYR01000001">
    <property type="protein sequence ID" value="MXP09625.1"/>
    <property type="molecule type" value="Genomic_DNA"/>
</dbReference>
<dbReference type="PANTHER" id="PTHR30231">
    <property type="entry name" value="DNA POLYMERASE III SUBUNIT EPSILON"/>
    <property type="match status" value="1"/>
</dbReference>
<evidence type="ECO:0000313" key="6">
    <source>
        <dbReference type="Proteomes" id="UP000429229"/>
    </source>
</evidence>